<dbReference type="PANTHER" id="PTHR24133:SF40">
    <property type="entry name" value="ANKYRIN REPEAT DOMAIN 44"/>
    <property type="match status" value="1"/>
</dbReference>
<accession>A0A1L9VWF1</accession>
<organism evidence="1 2">
    <name type="scientific">Aspergillus glaucus CBS 516.65</name>
    <dbReference type="NCBI Taxonomy" id="1160497"/>
    <lineage>
        <taxon>Eukaryota</taxon>
        <taxon>Fungi</taxon>
        <taxon>Dikarya</taxon>
        <taxon>Ascomycota</taxon>
        <taxon>Pezizomycotina</taxon>
        <taxon>Eurotiomycetes</taxon>
        <taxon>Eurotiomycetidae</taxon>
        <taxon>Eurotiales</taxon>
        <taxon>Aspergillaceae</taxon>
        <taxon>Aspergillus</taxon>
        <taxon>Aspergillus subgen. Aspergillus</taxon>
    </lineage>
</organism>
<proteinExistence type="predicted"/>
<dbReference type="SUPFAM" id="SSF48403">
    <property type="entry name" value="Ankyrin repeat"/>
    <property type="match status" value="1"/>
</dbReference>
<protein>
    <submittedName>
        <fullName evidence="1">Uncharacterized protein</fullName>
    </submittedName>
</protein>
<keyword evidence="2" id="KW-1185">Reference proteome</keyword>
<dbReference type="InterPro" id="IPR052391">
    <property type="entry name" value="E3_Ligase-Neurotoxin"/>
</dbReference>
<dbReference type="PANTHER" id="PTHR24133">
    <property type="entry name" value="ANKYRIN DOMAIN-CONTAINING"/>
    <property type="match status" value="1"/>
</dbReference>
<name>A0A1L9VWF1_ASPGL</name>
<dbReference type="EMBL" id="KV878889">
    <property type="protein sequence ID" value="OJJ88229.1"/>
    <property type="molecule type" value="Genomic_DNA"/>
</dbReference>
<dbReference type="OrthoDB" id="366390at2759"/>
<dbReference type="VEuPathDB" id="FungiDB:ASPGLDRAFT_54323"/>
<evidence type="ECO:0000313" key="1">
    <source>
        <dbReference type="EMBL" id="OJJ88229.1"/>
    </source>
</evidence>
<dbReference type="RefSeq" id="XP_022404905.1">
    <property type="nucleotide sequence ID" value="XM_022548072.1"/>
</dbReference>
<dbReference type="InterPro" id="IPR036770">
    <property type="entry name" value="Ankyrin_rpt-contain_sf"/>
</dbReference>
<dbReference type="Gene3D" id="1.25.40.20">
    <property type="entry name" value="Ankyrin repeat-containing domain"/>
    <property type="match status" value="1"/>
</dbReference>
<evidence type="ECO:0000313" key="2">
    <source>
        <dbReference type="Proteomes" id="UP000184300"/>
    </source>
</evidence>
<dbReference type="AlphaFoldDB" id="A0A1L9VWF1"/>
<gene>
    <name evidence="1" type="ORF">ASPGLDRAFT_54323</name>
</gene>
<reference evidence="2" key="1">
    <citation type="journal article" date="2017" name="Genome Biol.">
        <title>Comparative genomics reveals high biological diversity and specific adaptations in the industrially and medically important fungal genus Aspergillus.</title>
        <authorList>
            <person name="de Vries R.P."/>
            <person name="Riley R."/>
            <person name="Wiebenga A."/>
            <person name="Aguilar-Osorio G."/>
            <person name="Amillis S."/>
            <person name="Uchima C.A."/>
            <person name="Anderluh G."/>
            <person name="Asadollahi M."/>
            <person name="Askin M."/>
            <person name="Barry K."/>
            <person name="Battaglia E."/>
            <person name="Bayram O."/>
            <person name="Benocci T."/>
            <person name="Braus-Stromeyer S.A."/>
            <person name="Caldana C."/>
            <person name="Canovas D."/>
            <person name="Cerqueira G.C."/>
            <person name="Chen F."/>
            <person name="Chen W."/>
            <person name="Choi C."/>
            <person name="Clum A."/>
            <person name="Dos Santos R.A."/>
            <person name="Damasio A.R."/>
            <person name="Diallinas G."/>
            <person name="Emri T."/>
            <person name="Fekete E."/>
            <person name="Flipphi M."/>
            <person name="Freyberg S."/>
            <person name="Gallo A."/>
            <person name="Gournas C."/>
            <person name="Habgood R."/>
            <person name="Hainaut M."/>
            <person name="Harispe M.L."/>
            <person name="Henrissat B."/>
            <person name="Hilden K.S."/>
            <person name="Hope R."/>
            <person name="Hossain A."/>
            <person name="Karabika E."/>
            <person name="Karaffa L."/>
            <person name="Karanyi Z."/>
            <person name="Krasevec N."/>
            <person name="Kuo A."/>
            <person name="Kusch H."/>
            <person name="LaButti K."/>
            <person name="Lagendijk E.L."/>
            <person name="Lapidus A."/>
            <person name="Levasseur A."/>
            <person name="Lindquist E."/>
            <person name="Lipzen A."/>
            <person name="Logrieco A.F."/>
            <person name="MacCabe A."/>
            <person name="Maekelae M.R."/>
            <person name="Malavazi I."/>
            <person name="Melin P."/>
            <person name="Meyer V."/>
            <person name="Mielnichuk N."/>
            <person name="Miskei M."/>
            <person name="Molnar A.P."/>
            <person name="Mule G."/>
            <person name="Ngan C.Y."/>
            <person name="Orejas M."/>
            <person name="Orosz E."/>
            <person name="Ouedraogo J.P."/>
            <person name="Overkamp K.M."/>
            <person name="Park H.-S."/>
            <person name="Perrone G."/>
            <person name="Piumi F."/>
            <person name="Punt P.J."/>
            <person name="Ram A.F."/>
            <person name="Ramon A."/>
            <person name="Rauscher S."/>
            <person name="Record E."/>
            <person name="Riano-Pachon D.M."/>
            <person name="Robert V."/>
            <person name="Roehrig J."/>
            <person name="Ruller R."/>
            <person name="Salamov A."/>
            <person name="Salih N.S."/>
            <person name="Samson R.A."/>
            <person name="Sandor E."/>
            <person name="Sanguinetti M."/>
            <person name="Schuetze T."/>
            <person name="Sepcic K."/>
            <person name="Shelest E."/>
            <person name="Sherlock G."/>
            <person name="Sophianopoulou V."/>
            <person name="Squina F.M."/>
            <person name="Sun H."/>
            <person name="Susca A."/>
            <person name="Todd R.B."/>
            <person name="Tsang A."/>
            <person name="Unkles S.E."/>
            <person name="van de Wiele N."/>
            <person name="van Rossen-Uffink D."/>
            <person name="Oliveira J.V."/>
            <person name="Vesth T.C."/>
            <person name="Visser J."/>
            <person name="Yu J.-H."/>
            <person name="Zhou M."/>
            <person name="Andersen M.R."/>
            <person name="Archer D.B."/>
            <person name="Baker S.E."/>
            <person name="Benoit I."/>
            <person name="Brakhage A.A."/>
            <person name="Braus G.H."/>
            <person name="Fischer R."/>
            <person name="Frisvad J.C."/>
            <person name="Goldman G.H."/>
            <person name="Houbraken J."/>
            <person name="Oakley B."/>
            <person name="Pocsi I."/>
            <person name="Scazzocchio C."/>
            <person name="Seiboth B."/>
            <person name="vanKuyk P.A."/>
            <person name="Wortman J."/>
            <person name="Dyer P.S."/>
            <person name="Grigoriev I.V."/>
        </authorList>
    </citation>
    <scope>NUCLEOTIDE SEQUENCE [LARGE SCALE GENOMIC DNA]</scope>
    <source>
        <strain evidence="2">CBS 516.65</strain>
    </source>
</reference>
<sequence>MAARGGHESVIRLLFEHGACASFGRGMMNDTPLISAAREHHRGAVEALGNAIREDPPIDNTSLWWKFHDASADAARWGDLKVLQFLLGLRTSLGLSPFAWHPRVGTDLHTRVSEAAKGGHIECVRWLLARGTGPDESAEDTHTLERYPIYLIIAKGNLEIASLTLEHMDFGLLERLYVQFPCEQDNLLYIALAVGSENHVEVALERDWPRETKNHSIATDMITRGFYKGDVNIMKALFLWCNDLDLNNGQQG</sequence>
<dbReference type="Proteomes" id="UP000184300">
    <property type="component" value="Unassembled WGS sequence"/>
</dbReference>
<dbReference type="GeneID" id="34464333"/>